<evidence type="ECO:0000256" key="2">
    <source>
        <dbReference type="ARBA" id="ARBA00023008"/>
    </source>
</evidence>
<feature type="signal peptide" evidence="3">
    <location>
        <begin position="1"/>
        <end position="21"/>
    </location>
</feature>
<dbReference type="PANTHER" id="PTHR48267">
    <property type="entry name" value="CUPREDOXIN SUPERFAMILY PROTEIN"/>
    <property type="match status" value="1"/>
</dbReference>
<dbReference type="SUPFAM" id="SSF49503">
    <property type="entry name" value="Cupredoxins"/>
    <property type="match status" value="3"/>
</dbReference>
<keyword evidence="3" id="KW-0732">Signal</keyword>
<dbReference type="Proteomes" id="UP000830671">
    <property type="component" value="Chromosome 6"/>
</dbReference>
<evidence type="ECO:0000313" key="6">
    <source>
        <dbReference type="EMBL" id="UQC87390.1"/>
    </source>
</evidence>
<dbReference type="InterPro" id="IPR011707">
    <property type="entry name" value="Cu-oxidase-like_N"/>
</dbReference>
<name>A0A9Q8T1R6_9PEZI</name>
<accession>A0A9Q8T1R6</accession>
<protein>
    <submittedName>
        <fullName evidence="6">Multicopper oxidase</fullName>
    </submittedName>
</protein>
<evidence type="ECO:0000259" key="5">
    <source>
        <dbReference type="Pfam" id="PF07732"/>
    </source>
</evidence>
<dbReference type="PANTHER" id="PTHR48267:SF1">
    <property type="entry name" value="BILIRUBIN OXIDASE"/>
    <property type="match status" value="1"/>
</dbReference>
<evidence type="ECO:0000256" key="1">
    <source>
        <dbReference type="ARBA" id="ARBA00010609"/>
    </source>
</evidence>
<dbReference type="KEGG" id="clup:CLUP02_12894"/>
<dbReference type="InterPro" id="IPR008972">
    <property type="entry name" value="Cupredoxin"/>
</dbReference>
<keyword evidence="2" id="KW-0186">Copper</keyword>
<dbReference type="GeneID" id="73346863"/>
<dbReference type="GO" id="GO:0016491">
    <property type="term" value="F:oxidoreductase activity"/>
    <property type="evidence" value="ECO:0007669"/>
    <property type="project" value="InterPro"/>
</dbReference>
<sequence length="640" mass="72095">MRFQLTVALVQAALSACLVQAQNSSFSDTHISQIPETEVVALAQIVEDDSEDVFTLLKDWESPEYALIYKVPLPIPPVKEPTKKIINPVTNKEIWYYELEIKPFSQAVYPNLRPATLVGYDGISPGPTLIIPRGTESVVRFINNAAAENSVHLHGSYSRAPFDGWAEDITNPGEYKDYYYPNQQSARLLWYHDHAMHLTAENAYMGQAGAYLITDEAENALNLPSGYGVYDIPLVLSAKQYNDDGTLFSTKGETDSLWGDLIHVNGQPWPFLNVEPRKYRFRFLNAAISRAFALYLVNSNAVNGKLPFQVISSDNGLLGKPVQVADLYVSPAERYEIVIDFAQYAGQRLEIRNFPKAGGIGVEDDYLHTDKVMQFVVGTTLSSPDTSTVPEVLRTVPFPTSTDNVIDHHFRFHRTNGEWRINGVGFADAENRVLANVPRGKVEIWELENSSDGWSHPIHVHLVDFKVIARDGDRGVMPYEAEGLKDVVWLGRGESVLVEAHYAPWDGVYMFHCHNLIHEDSDMMAAFNVTVLPEFGYNETKFIDPMEARWRAKPYLMADLRTRAGSFSDSAIEEAVQAMAATDPYSKVDDVYKNLDQYWASHILLDYRKVNGQSPHRSSLDLHWLGIVNRPILRPPDLIL</sequence>
<feature type="domain" description="Plastocyanin-like" evidence="4">
    <location>
        <begin position="412"/>
        <end position="530"/>
    </location>
</feature>
<feature type="domain" description="Plastocyanin-like" evidence="5">
    <location>
        <begin position="114"/>
        <end position="217"/>
    </location>
</feature>
<dbReference type="Gene3D" id="2.60.40.420">
    <property type="entry name" value="Cupredoxins - blue copper proteins"/>
    <property type="match status" value="3"/>
</dbReference>
<evidence type="ECO:0000256" key="3">
    <source>
        <dbReference type="SAM" id="SignalP"/>
    </source>
</evidence>
<dbReference type="GO" id="GO:0005507">
    <property type="term" value="F:copper ion binding"/>
    <property type="evidence" value="ECO:0007669"/>
    <property type="project" value="InterPro"/>
</dbReference>
<dbReference type="CDD" id="cd13866">
    <property type="entry name" value="CuRO_2_BOD"/>
    <property type="match status" value="1"/>
</dbReference>
<dbReference type="Pfam" id="PF07731">
    <property type="entry name" value="Cu-oxidase_2"/>
    <property type="match status" value="1"/>
</dbReference>
<evidence type="ECO:0000259" key="4">
    <source>
        <dbReference type="Pfam" id="PF07731"/>
    </source>
</evidence>
<dbReference type="CDD" id="cd13889">
    <property type="entry name" value="CuRO_3_BOD"/>
    <property type="match status" value="1"/>
</dbReference>
<proteinExistence type="inferred from homology"/>
<dbReference type="RefSeq" id="XP_049148999.1">
    <property type="nucleotide sequence ID" value="XM_049291853.1"/>
</dbReference>
<dbReference type="EMBL" id="CP019478">
    <property type="protein sequence ID" value="UQC87390.1"/>
    <property type="molecule type" value="Genomic_DNA"/>
</dbReference>
<reference evidence="6" key="1">
    <citation type="journal article" date="2021" name="Mol. Plant Microbe Interact.">
        <title>Complete Genome Sequence of the Plant-Pathogenic Fungus Colletotrichum lupini.</title>
        <authorList>
            <person name="Baroncelli R."/>
            <person name="Pensec F."/>
            <person name="Da Lio D."/>
            <person name="Boufleur T."/>
            <person name="Vicente I."/>
            <person name="Sarrocco S."/>
            <person name="Picot A."/>
            <person name="Baraldi E."/>
            <person name="Sukno S."/>
            <person name="Thon M."/>
            <person name="Le Floch G."/>
        </authorList>
    </citation>
    <scope>NUCLEOTIDE SEQUENCE</scope>
    <source>
        <strain evidence="6">IMI 504893</strain>
    </source>
</reference>
<feature type="chain" id="PRO_5040502903" evidence="3">
    <location>
        <begin position="22"/>
        <end position="640"/>
    </location>
</feature>
<dbReference type="InterPro" id="IPR011706">
    <property type="entry name" value="Cu-oxidase_C"/>
</dbReference>
<dbReference type="PROSITE" id="PS51257">
    <property type="entry name" value="PROKAR_LIPOPROTEIN"/>
    <property type="match status" value="1"/>
</dbReference>
<dbReference type="Pfam" id="PF07732">
    <property type="entry name" value="Cu-oxidase_3"/>
    <property type="match status" value="1"/>
</dbReference>
<dbReference type="InterPro" id="IPR045087">
    <property type="entry name" value="Cu-oxidase_fam"/>
</dbReference>
<gene>
    <name evidence="6" type="ORF">CLUP02_12894</name>
</gene>
<comment type="similarity">
    <text evidence="1">Belongs to the multicopper oxidase family.</text>
</comment>
<organism evidence="6 7">
    <name type="scientific">Colletotrichum lupini</name>
    <dbReference type="NCBI Taxonomy" id="145971"/>
    <lineage>
        <taxon>Eukaryota</taxon>
        <taxon>Fungi</taxon>
        <taxon>Dikarya</taxon>
        <taxon>Ascomycota</taxon>
        <taxon>Pezizomycotina</taxon>
        <taxon>Sordariomycetes</taxon>
        <taxon>Hypocreomycetidae</taxon>
        <taxon>Glomerellales</taxon>
        <taxon>Glomerellaceae</taxon>
        <taxon>Colletotrichum</taxon>
        <taxon>Colletotrichum acutatum species complex</taxon>
    </lineage>
</organism>
<evidence type="ECO:0000313" key="7">
    <source>
        <dbReference type="Proteomes" id="UP000830671"/>
    </source>
</evidence>
<keyword evidence="7" id="KW-1185">Reference proteome</keyword>
<dbReference type="AlphaFoldDB" id="A0A9Q8T1R6"/>